<dbReference type="Pfam" id="PF16245">
    <property type="entry name" value="DUF4902"/>
    <property type="match status" value="1"/>
</dbReference>
<proteinExistence type="predicted"/>
<dbReference type="GeneID" id="93057932"/>
<dbReference type="Proteomes" id="UP000473470">
    <property type="component" value="Unassembled WGS sequence"/>
</dbReference>
<gene>
    <name evidence="3" type="ORF">DF017_15580</name>
    <name evidence="1" type="ORF">F7R25_06390</name>
    <name evidence="2" type="ORF">WT44_28095</name>
</gene>
<dbReference type="Proteomes" id="UP000281098">
    <property type="component" value="Unassembled WGS sequence"/>
</dbReference>
<evidence type="ECO:0000313" key="3">
    <source>
        <dbReference type="EMBL" id="RQY92241.1"/>
    </source>
</evidence>
<protein>
    <submittedName>
        <fullName evidence="1">DUF4902 domain-containing protein</fullName>
    </submittedName>
</protein>
<comment type="caution">
    <text evidence="2">The sequence shown here is derived from an EMBL/GenBank/DDBJ whole genome shotgun (WGS) entry which is preliminary data.</text>
</comment>
<accession>A0A107ZQE4</accession>
<dbReference type="STRING" id="1503054.WT74_20000"/>
<evidence type="ECO:0000313" key="4">
    <source>
        <dbReference type="Proteomes" id="UP000068603"/>
    </source>
</evidence>
<dbReference type="KEGG" id="bstg:WT74_20000"/>
<evidence type="ECO:0000313" key="5">
    <source>
        <dbReference type="Proteomes" id="UP000281098"/>
    </source>
</evidence>
<dbReference type="Proteomes" id="UP000068603">
    <property type="component" value="Unassembled WGS sequence"/>
</dbReference>
<reference evidence="3 5" key="2">
    <citation type="submission" date="2018-08" db="EMBL/GenBank/DDBJ databases">
        <title>Comparative analysis of Burkholderia isolates from Puerto Rico.</title>
        <authorList>
            <person name="Hall C."/>
            <person name="Sahl J."/>
            <person name="Wagner D."/>
        </authorList>
    </citation>
    <scope>NUCLEOTIDE SEQUENCE [LARGE SCALE GENOMIC DNA]</scope>
    <source>
        <strain evidence="3 5">Bp8966</strain>
    </source>
</reference>
<dbReference type="RefSeq" id="WP_059806373.1">
    <property type="nucleotide sequence ID" value="NZ_CABVPM010000026.1"/>
</dbReference>
<dbReference type="EMBL" id="VZOK01000007">
    <property type="protein sequence ID" value="KAB0639942.1"/>
    <property type="molecule type" value="Genomic_DNA"/>
</dbReference>
<sequence>MDLKSDASATPARLGASAPHDGYVRLSVSQLAAVNPGLLYAGCDAQVLNDAWDHGMPACHAGYCEWIDTDWRPPITFGWCWLADRHHVYRMLPNSVTANVMIVCAKGYDLGPEHTMRLLEEWIITLPWSASIHAYVPLTDL</sequence>
<dbReference type="AlphaFoldDB" id="A0A107ZQE4"/>
<dbReference type="Gene3D" id="3.10.450.610">
    <property type="match status" value="1"/>
</dbReference>
<dbReference type="EMBL" id="LPHB01000072">
    <property type="protein sequence ID" value="KWA55097.1"/>
    <property type="molecule type" value="Genomic_DNA"/>
</dbReference>
<keyword evidence="5" id="KW-1185">Reference proteome</keyword>
<evidence type="ECO:0000313" key="1">
    <source>
        <dbReference type="EMBL" id="KAB0639942.1"/>
    </source>
</evidence>
<name>A0A107ZQE4_9BURK</name>
<evidence type="ECO:0000313" key="6">
    <source>
        <dbReference type="Proteomes" id="UP000473470"/>
    </source>
</evidence>
<evidence type="ECO:0000313" key="2">
    <source>
        <dbReference type="EMBL" id="KWA55097.1"/>
    </source>
</evidence>
<reference evidence="1 6" key="3">
    <citation type="submission" date="2019-09" db="EMBL/GenBank/DDBJ databases">
        <title>Draft genome sequences of 48 bacterial type strains from the CCUG.</title>
        <authorList>
            <person name="Tunovic T."/>
            <person name="Pineiro-Iglesias B."/>
            <person name="Unosson C."/>
            <person name="Inganas E."/>
            <person name="Ohlen M."/>
            <person name="Cardew S."/>
            <person name="Jensie-Markopoulos S."/>
            <person name="Salva-Serra F."/>
            <person name="Jaen-Luchoro D."/>
            <person name="Karlsson R."/>
            <person name="Svensson-Stadler L."/>
            <person name="Chun J."/>
            <person name="Moore E."/>
        </authorList>
    </citation>
    <scope>NUCLEOTIDE SEQUENCE [LARGE SCALE GENOMIC DNA]</scope>
    <source>
        <strain evidence="1 6">CCUG 65686</strain>
    </source>
</reference>
<organism evidence="2">
    <name type="scientific">Burkholderia stagnalis</name>
    <dbReference type="NCBI Taxonomy" id="1503054"/>
    <lineage>
        <taxon>Bacteria</taxon>
        <taxon>Pseudomonadati</taxon>
        <taxon>Pseudomonadota</taxon>
        <taxon>Betaproteobacteria</taxon>
        <taxon>Burkholderiales</taxon>
        <taxon>Burkholderiaceae</taxon>
        <taxon>Burkholderia</taxon>
        <taxon>Burkholderia cepacia complex</taxon>
    </lineage>
</organism>
<dbReference type="InterPro" id="IPR032598">
    <property type="entry name" value="RsaM-like"/>
</dbReference>
<reference evidence="2 4" key="1">
    <citation type="submission" date="2015-11" db="EMBL/GenBank/DDBJ databases">
        <title>Expanding the genomic diversity of Burkholderia species for the development of highly accurate diagnostics.</title>
        <authorList>
            <person name="Sahl J."/>
            <person name="Keim P."/>
            <person name="Wagner D."/>
        </authorList>
    </citation>
    <scope>NUCLEOTIDE SEQUENCE [LARGE SCALE GENOMIC DNA]</scope>
    <source>
        <strain evidence="2 4">MSMB1960WGS</strain>
    </source>
</reference>
<dbReference type="EMBL" id="QTPM01000017">
    <property type="protein sequence ID" value="RQY92241.1"/>
    <property type="molecule type" value="Genomic_DNA"/>
</dbReference>